<feature type="domain" description="NodB homology" evidence="4">
    <location>
        <begin position="14"/>
        <end position="170"/>
    </location>
</feature>
<sequence length="170" mass="18580">MTTAPGAVDRREVTCVALTFGAGAGGRCARLPDALKEERVPATFFLPGRRHIERCPEPVRRTAGEGHEVADRTWTHRRPTEPEPEPDGTREELERTTEETARLTGRRPAPMRPPRGRTDDTLHRVGREPGLSEVLRSATAKDRATTGSATARRRPSPASSPDRRGGAACT</sequence>
<evidence type="ECO:0000256" key="3">
    <source>
        <dbReference type="SAM" id="MobiDB-lite"/>
    </source>
</evidence>
<dbReference type="InterPro" id="IPR011330">
    <property type="entry name" value="Glyco_hydro/deAcase_b/a-brl"/>
</dbReference>
<dbReference type="EMBL" id="JBHMDI010000097">
    <property type="protein sequence ID" value="MFB9350991.1"/>
    <property type="molecule type" value="Genomic_DNA"/>
</dbReference>
<dbReference type="Pfam" id="PF01522">
    <property type="entry name" value="Polysacc_deac_1"/>
    <property type="match status" value="1"/>
</dbReference>
<accession>A0ABV5LFP8</accession>
<keyword evidence="6" id="KW-1185">Reference proteome</keyword>
<reference evidence="5 6" key="1">
    <citation type="submission" date="2024-09" db="EMBL/GenBank/DDBJ databases">
        <authorList>
            <person name="Sun Q."/>
            <person name="Mori K."/>
        </authorList>
    </citation>
    <scope>NUCLEOTIDE SEQUENCE [LARGE SCALE GENOMIC DNA]</scope>
    <source>
        <strain evidence="5 6">JCM 9767</strain>
    </source>
</reference>
<evidence type="ECO:0000256" key="2">
    <source>
        <dbReference type="ARBA" id="ARBA00022801"/>
    </source>
</evidence>
<dbReference type="Proteomes" id="UP001589753">
    <property type="component" value="Unassembled WGS sequence"/>
</dbReference>
<dbReference type="PANTHER" id="PTHR10587">
    <property type="entry name" value="GLYCOSYL TRANSFERASE-RELATED"/>
    <property type="match status" value="1"/>
</dbReference>
<dbReference type="SUPFAM" id="SSF88713">
    <property type="entry name" value="Glycoside hydrolase/deacetylase"/>
    <property type="match status" value="1"/>
</dbReference>
<evidence type="ECO:0000313" key="5">
    <source>
        <dbReference type="EMBL" id="MFB9350991.1"/>
    </source>
</evidence>
<dbReference type="InterPro" id="IPR050248">
    <property type="entry name" value="Polysacc_deacetylase_ArnD"/>
</dbReference>
<evidence type="ECO:0000256" key="1">
    <source>
        <dbReference type="ARBA" id="ARBA00022723"/>
    </source>
</evidence>
<evidence type="ECO:0000313" key="6">
    <source>
        <dbReference type="Proteomes" id="UP001589753"/>
    </source>
</evidence>
<feature type="compositionally biased region" description="Basic and acidic residues" evidence="3">
    <location>
        <begin position="60"/>
        <end position="101"/>
    </location>
</feature>
<dbReference type="PANTHER" id="PTHR10587:SF133">
    <property type="entry name" value="CHITIN DEACETYLASE 1-RELATED"/>
    <property type="match status" value="1"/>
</dbReference>
<dbReference type="RefSeq" id="WP_380956527.1">
    <property type="nucleotide sequence ID" value="NZ_JBHMDI010000097.1"/>
</dbReference>
<evidence type="ECO:0000259" key="4">
    <source>
        <dbReference type="PROSITE" id="PS51677"/>
    </source>
</evidence>
<keyword evidence="2" id="KW-0378">Hydrolase</keyword>
<comment type="caution">
    <text evidence="5">The sequence shown here is derived from an EMBL/GenBank/DDBJ whole genome shotgun (WGS) entry which is preliminary data.</text>
</comment>
<name>A0ABV5LFP8_9ACTN</name>
<dbReference type="PROSITE" id="PS51677">
    <property type="entry name" value="NODB"/>
    <property type="match status" value="1"/>
</dbReference>
<keyword evidence="1" id="KW-0479">Metal-binding</keyword>
<feature type="compositionally biased region" description="Basic and acidic residues" evidence="3">
    <location>
        <begin position="116"/>
        <end position="127"/>
    </location>
</feature>
<feature type="compositionally biased region" description="Low complexity" evidence="3">
    <location>
        <begin position="145"/>
        <end position="160"/>
    </location>
</feature>
<gene>
    <name evidence="5" type="ORF">ACFFUA_26730</name>
</gene>
<dbReference type="InterPro" id="IPR002509">
    <property type="entry name" value="NODB_dom"/>
</dbReference>
<proteinExistence type="predicted"/>
<protein>
    <submittedName>
        <fullName evidence="5">Polysaccharide deacetylase family protein</fullName>
    </submittedName>
</protein>
<organism evidence="5 6">
    <name type="scientific">Streptomyces heliomycini</name>
    <dbReference type="NCBI Taxonomy" id="284032"/>
    <lineage>
        <taxon>Bacteria</taxon>
        <taxon>Bacillati</taxon>
        <taxon>Actinomycetota</taxon>
        <taxon>Actinomycetes</taxon>
        <taxon>Kitasatosporales</taxon>
        <taxon>Streptomycetaceae</taxon>
        <taxon>Streptomyces</taxon>
    </lineage>
</organism>
<dbReference type="Gene3D" id="3.20.20.370">
    <property type="entry name" value="Glycoside hydrolase/deacetylase"/>
    <property type="match status" value="1"/>
</dbReference>
<feature type="region of interest" description="Disordered" evidence="3">
    <location>
        <begin position="60"/>
        <end position="170"/>
    </location>
</feature>
<feature type="compositionally biased region" description="Basic and acidic residues" evidence="3">
    <location>
        <begin position="161"/>
        <end position="170"/>
    </location>
</feature>